<evidence type="ECO:0000256" key="1">
    <source>
        <dbReference type="ARBA" id="ARBA00003535"/>
    </source>
</evidence>
<sequence length="319" mass="34045">MMIHTRVTELLHIRRPIIQGGLAYLARAPLAAAVSEAGGLGQITATTLDDVGQLRQEIHEVRQRTNQPFGVNFALGHRPIDDLLDVAIEEQVPVISLTGGNPKPFARRIIDAGIRLMVLTAGVRAAKNAESLGADIVVAVGVEGGGHLGRDDVGTMVLTRKIVESVKVPVVASGGIGDGYGLLAALALGAQGIEMGTRFVATKECPAHPSYKDRLINTQENETRIIERSIGRPGRVLPSPYVETILAHEPASSIDELLPYISGDKNRSAALDGQWDEGFAWGGQVTGLITDIPSVAELMGRMEDEALSMWTTLGKMFGH</sequence>
<evidence type="ECO:0000313" key="7">
    <source>
        <dbReference type="Proteomes" id="UP000242705"/>
    </source>
</evidence>
<dbReference type="GO" id="GO:0051213">
    <property type="term" value="F:dioxygenase activity"/>
    <property type="evidence" value="ECO:0007669"/>
    <property type="project" value="UniProtKB-KW"/>
</dbReference>
<accession>A0A2T2WXU6</accession>
<dbReference type="AlphaFoldDB" id="A0A2T2WXU6"/>
<dbReference type="CDD" id="cd04730">
    <property type="entry name" value="NPD_like"/>
    <property type="match status" value="1"/>
</dbReference>
<dbReference type="PANTHER" id="PTHR32332">
    <property type="entry name" value="2-NITROPROPANE DIOXYGENASE"/>
    <property type="match status" value="1"/>
</dbReference>
<comment type="function">
    <text evidence="1">Nitronate monooxygenase that uses molecular oxygen to catalyze the oxidative denitrification of alkyl nitronates. Acts on propionate 3-nitronate (P3N), the presumed physiological substrate. Probably functions in the detoxification of P3N, a metabolic poison produced by plants and fungi as a defense mechanism.</text>
</comment>
<comment type="caution">
    <text evidence="6">The sequence shown here is derived from an EMBL/GenBank/DDBJ whole genome shotgun (WGS) entry which is preliminary data.</text>
</comment>
<protein>
    <recommendedName>
        <fullName evidence="2">Probable nitronate monooxygenase</fullName>
    </recommendedName>
</protein>
<dbReference type="EMBL" id="PXYX01000016">
    <property type="protein sequence ID" value="PSR27054.1"/>
    <property type="molecule type" value="Genomic_DNA"/>
</dbReference>
<dbReference type="InterPro" id="IPR013785">
    <property type="entry name" value="Aldolase_TIM"/>
</dbReference>
<reference evidence="6 7" key="1">
    <citation type="journal article" date="2014" name="BMC Genomics">
        <title>Comparison of environmental and isolate Sulfobacillus genomes reveals diverse carbon, sulfur, nitrogen, and hydrogen metabolisms.</title>
        <authorList>
            <person name="Justice N.B."/>
            <person name="Norman A."/>
            <person name="Brown C.T."/>
            <person name="Singh A."/>
            <person name="Thomas B.C."/>
            <person name="Banfield J.F."/>
        </authorList>
    </citation>
    <scope>NUCLEOTIDE SEQUENCE [LARGE SCALE GENOMIC DNA]</scope>
    <source>
        <strain evidence="6">AMDSBA5</strain>
    </source>
</reference>
<keyword evidence="3" id="KW-0285">Flavoprotein</keyword>
<evidence type="ECO:0000256" key="4">
    <source>
        <dbReference type="ARBA" id="ARBA00022643"/>
    </source>
</evidence>
<keyword evidence="6" id="KW-0223">Dioxygenase</keyword>
<organism evidence="6 7">
    <name type="scientific">Sulfobacillus thermosulfidooxidans</name>
    <dbReference type="NCBI Taxonomy" id="28034"/>
    <lineage>
        <taxon>Bacteria</taxon>
        <taxon>Bacillati</taxon>
        <taxon>Bacillota</taxon>
        <taxon>Clostridia</taxon>
        <taxon>Eubacteriales</taxon>
        <taxon>Clostridiales Family XVII. Incertae Sedis</taxon>
        <taxon>Sulfobacillus</taxon>
    </lineage>
</organism>
<dbReference type="Pfam" id="PF03060">
    <property type="entry name" value="NMO"/>
    <property type="match status" value="1"/>
</dbReference>
<evidence type="ECO:0000256" key="2">
    <source>
        <dbReference type="ARBA" id="ARBA00013457"/>
    </source>
</evidence>
<gene>
    <name evidence="6" type="ORF">C7B47_09085</name>
</gene>
<keyword evidence="5" id="KW-0560">Oxidoreductase</keyword>
<evidence type="ECO:0000256" key="5">
    <source>
        <dbReference type="ARBA" id="ARBA00023002"/>
    </source>
</evidence>
<keyword evidence="4" id="KW-0288">FMN</keyword>
<evidence type="ECO:0000256" key="3">
    <source>
        <dbReference type="ARBA" id="ARBA00022630"/>
    </source>
</evidence>
<dbReference type="Gene3D" id="3.20.20.70">
    <property type="entry name" value="Aldolase class I"/>
    <property type="match status" value="1"/>
</dbReference>
<dbReference type="PANTHER" id="PTHR32332:SF20">
    <property type="entry name" value="2-NITROPROPANE DIOXYGENASE-LIKE PROTEIN"/>
    <property type="match status" value="1"/>
</dbReference>
<dbReference type="InterPro" id="IPR004136">
    <property type="entry name" value="NMO"/>
</dbReference>
<evidence type="ECO:0000313" key="6">
    <source>
        <dbReference type="EMBL" id="PSR27054.1"/>
    </source>
</evidence>
<dbReference type="Proteomes" id="UP000242705">
    <property type="component" value="Unassembled WGS sequence"/>
</dbReference>
<name>A0A2T2WXU6_SULTH</name>
<dbReference type="GO" id="GO:0018580">
    <property type="term" value="F:nitronate monooxygenase activity"/>
    <property type="evidence" value="ECO:0007669"/>
    <property type="project" value="InterPro"/>
</dbReference>
<proteinExistence type="predicted"/>
<dbReference type="SUPFAM" id="SSF51412">
    <property type="entry name" value="Inosine monophosphate dehydrogenase (IMPDH)"/>
    <property type="match status" value="1"/>
</dbReference>